<evidence type="ECO:0000313" key="2">
    <source>
        <dbReference type="EMBL" id="KAL0960215.1"/>
    </source>
</evidence>
<comment type="caution">
    <text evidence="2">The sequence shown here is derived from an EMBL/GenBank/DDBJ whole genome shotgun (WGS) entry which is preliminary data.</text>
</comment>
<dbReference type="Proteomes" id="UP001556367">
    <property type="component" value="Unassembled WGS sequence"/>
</dbReference>
<feature type="region of interest" description="Disordered" evidence="1">
    <location>
        <begin position="276"/>
        <end position="312"/>
    </location>
</feature>
<organism evidence="2 3">
    <name type="scientific">Hohenbuehelia grisea</name>
    <dbReference type="NCBI Taxonomy" id="104357"/>
    <lineage>
        <taxon>Eukaryota</taxon>
        <taxon>Fungi</taxon>
        <taxon>Dikarya</taxon>
        <taxon>Basidiomycota</taxon>
        <taxon>Agaricomycotina</taxon>
        <taxon>Agaricomycetes</taxon>
        <taxon>Agaricomycetidae</taxon>
        <taxon>Agaricales</taxon>
        <taxon>Pleurotineae</taxon>
        <taxon>Pleurotaceae</taxon>
        <taxon>Hohenbuehelia</taxon>
    </lineage>
</organism>
<name>A0ABR3JWC5_9AGAR</name>
<accession>A0ABR3JWC5</accession>
<evidence type="ECO:0000313" key="3">
    <source>
        <dbReference type="Proteomes" id="UP001556367"/>
    </source>
</evidence>
<sequence length="501" mass="55177">MNDGAHSPVPESQPQSDNPTAGGLDNNVGHKATGKRARAQTAPKALVNGLNPSRISHPVNPIQPILASSETTRHQPPRSKVGTPSSRTTRVMDPAAPDRKRPKRTSEQVATDKAIHEQLMLELEDLEHKKKLLIAEMEIDQEVNDELEEAEALRKPSDRQSMGTSSDRYSDRSGGEDAADLSETPKPKKARKTKKERRDAFDEETERMRAKVIAKRSESGQPPISGFVANWRDKVRTPIKSKPTAVKPLAYQPGGLDDVDGFDEVLFVESDEEALVSSSQSHRKPAAQHPLKTQTPQVSRAPALPPPNLNDDGVVLVATSSDGGQALPEDLQTTWARSILPTLYHALFCADDPFTFVTKGDQFVQTIQYAVNLIHKPGAYTVSCRDTICNRAYDRLCEKRGHFASTALGIVKKFFKDTMSNNEDRVAVYAQWALRTDGPAMYKTPTPMDSAAEGEEDYIEPQGAYESQFIIDTLASLLKPIKSRATTLAIQSQPRDSLLPE</sequence>
<proteinExistence type="predicted"/>
<keyword evidence="3" id="KW-1185">Reference proteome</keyword>
<reference evidence="3" key="1">
    <citation type="submission" date="2024-06" db="EMBL/GenBank/DDBJ databases">
        <title>Multi-omics analyses provide insights into the biosynthesis of the anticancer antibiotic pleurotin in Hohenbuehelia grisea.</title>
        <authorList>
            <person name="Weaver J.A."/>
            <person name="Alberti F."/>
        </authorList>
    </citation>
    <scope>NUCLEOTIDE SEQUENCE [LARGE SCALE GENOMIC DNA]</scope>
    <source>
        <strain evidence="3">T-177</strain>
    </source>
</reference>
<dbReference type="EMBL" id="JASNQZ010000002">
    <property type="protein sequence ID" value="KAL0960215.1"/>
    <property type="molecule type" value="Genomic_DNA"/>
</dbReference>
<evidence type="ECO:0000256" key="1">
    <source>
        <dbReference type="SAM" id="MobiDB-lite"/>
    </source>
</evidence>
<feature type="region of interest" description="Disordered" evidence="1">
    <location>
        <begin position="144"/>
        <end position="206"/>
    </location>
</feature>
<protein>
    <submittedName>
        <fullName evidence="2">Uncharacterized protein</fullName>
    </submittedName>
</protein>
<feature type="compositionally biased region" description="Polar residues" evidence="1">
    <location>
        <begin position="10"/>
        <end position="19"/>
    </location>
</feature>
<feature type="region of interest" description="Disordered" evidence="1">
    <location>
        <begin position="1"/>
        <end position="112"/>
    </location>
</feature>
<gene>
    <name evidence="2" type="ORF">HGRIS_011849</name>
</gene>